<dbReference type="eggNOG" id="COG4315">
    <property type="taxonomic scope" value="Bacteria"/>
</dbReference>
<evidence type="ECO:0000313" key="2">
    <source>
        <dbReference type="EMBL" id="ADB51381.1"/>
    </source>
</evidence>
<evidence type="ECO:0000256" key="1">
    <source>
        <dbReference type="SAM" id="SignalP"/>
    </source>
</evidence>
<reference evidence="2 3" key="1">
    <citation type="journal article" date="2010" name="Stand. Genomic Sci.">
        <title>Complete genome sequence of Conexibacter woesei type strain (ID131577).</title>
        <authorList>
            <person name="Pukall R."/>
            <person name="Lapidus A."/>
            <person name="Glavina Del Rio T."/>
            <person name="Copeland A."/>
            <person name="Tice H."/>
            <person name="Cheng J.-F."/>
            <person name="Lucas S."/>
            <person name="Chen F."/>
            <person name="Nolan M."/>
            <person name="Bruce D."/>
            <person name="Goodwin L."/>
            <person name="Pitluck S."/>
            <person name="Mavromatis K."/>
            <person name="Ivanova N."/>
            <person name="Ovchinnikova G."/>
            <person name="Pati A."/>
            <person name="Chen A."/>
            <person name="Palaniappan K."/>
            <person name="Land M."/>
            <person name="Hauser L."/>
            <person name="Chang Y.-J."/>
            <person name="Jeffries C.D."/>
            <person name="Chain P."/>
            <person name="Meincke L."/>
            <person name="Sims D."/>
            <person name="Brettin T."/>
            <person name="Detter J.C."/>
            <person name="Rohde M."/>
            <person name="Goeker M."/>
            <person name="Bristow J."/>
            <person name="Eisen J.A."/>
            <person name="Markowitz V."/>
            <person name="Kyrpides N.C."/>
            <person name="Klenk H.-P."/>
            <person name="Hugenholtz P."/>
        </authorList>
    </citation>
    <scope>NUCLEOTIDE SEQUENCE [LARGE SCALE GENOMIC DNA]</scope>
    <source>
        <strain evidence="3">DSM 14684 / CIP 108061 / JCM 11494 / NBRC 100937 / ID131577</strain>
    </source>
</reference>
<dbReference type="EMBL" id="CP001854">
    <property type="protein sequence ID" value="ADB51381.1"/>
    <property type="molecule type" value="Genomic_DNA"/>
</dbReference>
<name>D3FBW6_CONWI</name>
<dbReference type="STRING" id="469383.Cwoe_2962"/>
<accession>D3FBW6</accession>
<protein>
    <recommendedName>
        <fullName evidence="4">Lipoprotein</fullName>
    </recommendedName>
</protein>
<dbReference type="OrthoDB" id="597632at2"/>
<keyword evidence="3" id="KW-1185">Reference proteome</keyword>
<dbReference type="Pfam" id="PF03640">
    <property type="entry name" value="Lipoprotein_15"/>
    <property type="match status" value="1"/>
</dbReference>
<sequence length="159" mass="16816" precursor="true">MFVVAIAVAVFAVALAVAPRDGDRGAAGDAGAPPTVTAAARPGTTVRIVGSQFGRILADGRGRAFYLFDRERSSRPRCYGACAAAWPPVYAKGDPVAGSGARERLIATTRRADGRRQVTYGGYPLYYYVRDTPGVVLCQNVFEFGGTWLVVRGDASPVT</sequence>
<keyword evidence="1" id="KW-0732">Signal</keyword>
<proteinExistence type="predicted"/>
<feature type="chain" id="PRO_5038893483" description="Lipoprotein" evidence="1">
    <location>
        <begin position="17"/>
        <end position="159"/>
    </location>
</feature>
<dbReference type="PANTHER" id="PTHR39335:SF1">
    <property type="entry name" value="BLL4220 PROTEIN"/>
    <property type="match status" value="1"/>
</dbReference>
<feature type="signal peptide" evidence="1">
    <location>
        <begin position="1"/>
        <end position="16"/>
    </location>
</feature>
<dbReference type="InterPro" id="IPR005297">
    <property type="entry name" value="Lipoprotein_repeat"/>
</dbReference>
<dbReference type="KEGG" id="cwo:Cwoe_2962"/>
<reference evidence="3" key="2">
    <citation type="submission" date="2010-01" db="EMBL/GenBank/DDBJ databases">
        <title>The complete genome of Conexibacter woesei DSM 14684.</title>
        <authorList>
            <consortium name="US DOE Joint Genome Institute (JGI-PGF)"/>
            <person name="Lucas S."/>
            <person name="Copeland A."/>
            <person name="Lapidus A."/>
            <person name="Glavina del Rio T."/>
            <person name="Dalin E."/>
            <person name="Tice H."/>
            <person name="Bruce D."/>
            <person name="Goodwin L."/>
            <person name="Pitluck S."/>
            <person name="Kyrpides N."/>
            <person name="Mavromatis K."/>
            <person name="Ivanova N."/>
            <person name="Mikhailova N."/>
            <person name="Chertkov O."/>
            <person name="Brettin T."/>
            <person name="Detter J.C."/>
            <person name="Han C."/>
            <person name="Larimer F."/>
            <person name="Land M."/>
            <person name="Hauser L."/>
            <person name="Markowitz V."/>
            <person name="Cheng J.-F."/>
            <person name="Hugenholtz P."/>
            <person name="Woyke T."/>
            <person name="Wu D."/>
            <person name="Pukall R."/>
            <person name="Steenblock K."/>
            <person name="Schneider S."/>
            <person name="Klenk H.-P."/>
            <person name="Eisen J.A."/>
        </authorList>
    </citation>
    <scope>NUCLEOTIDE SEQUENCE [LARGE SCALE GENOMIC DNA]</scope>
    <source>
        <strain evidence="3">DSM 14684 / CIP 108061 / JCM 11494 / NBRC 100937 / ID131577</strain>
    </source>
</reference>
<evidence type="ECO:0000313" key="3">
    <source>
        <dbReference type="Proteomes" id="UP000008229"/>
    </source>
</evidence>
<organism evidence="2 3">
    <name type="scientific">Conexibacter woesei (strain DSM 14684 / CCUG 47730 / CIP 108061 / JCM 11494 / NBRC 100937 / ID131577)</name>
    <dbReference type="NCBI Taxonomy" id="469383"/>
    <lineage>
        <taxon>Bacteria</taxon>
        <taxon>Bacillati</taxon>
        <taxon>Actinomycetota</taxon>
        <taxon>Thermoleophilia</taxon>
        <taxon>Solirubrobacterales</taxon>
        <taxon>Conexibacteraceae</taxon>
        <taxon>Conexibacter</taxon>
    </lineage>
</organism>
<dbReference type="PANTHER" id="PTHR39335">
    <property type="entry name" value="BLL4220 PROTEIN"/>
    <property type="match status" value="1"/>
</dbReference>
<dbReference type="Proteomes" id="UP000008229">
    <property type="component" value="Chromosome"/>
</dbReference>
<dbReference type="AlphaFoldDB" id="D3FBW6"/>
<dbReference type="HOGENOM" id="CLU_053665_0_2_11"/>
<dbReference type="RefSeq" id="WP_012934432.1">
    <property type="nucleotide sequence ID" value="NC_013739.1"/>
</dbReference>
<gene>
    <name evidence="2" type="ordered locus">Cwoe_2962</name>
</gene>
<evidence type="ECO:0008006" key="4">
    <source>
        <dbReference type="Google" id="ProtNLM"/>
    </source>
</evidence>
<dbReference type="GO" id="GO:0043448">
    <property type="term" value="P:alkane catabolic process"/>
    <property type="evidence" value="ECO:0007669"/>
    <property type="project" value="TreeGrafter"/>
</dbReference>